<dbReference type="SUPFAM" id="SSF103196">
    <property type="entry name" value="Roadblock/LC7 domain"/>
    <property type="match status" value="1"/>
</dbReference>
<evidence type="ECO:0000256" key="1">
    <source>
        <dbReference type="ARBA" id="ARBA00007191"/>
    </source>
</evidence>
<accession>A0AAD8YIN5</accession>
<dbReference type="PANTHER" id="PTHR10779">
    <property type="entry name" value="DYNEIN LIGHT CHAIN ROADBLOCK"/>
    <property type="match status" value="1"/>
</dbReference>
<name>A0AAD8YIN5_9STRA</name>
<protein>
    <submittedName>
        <fullName evidence="3">Roadblock/LC7 domain-containing protein</fullName>
    </submittedName>
</protein>
<comment type="similarity">
    <text evidence="1">Belongs to the GAMAD family.</text>
</comment>
<proteinExistence type="inferred from homology"/>
<sequence>MAHNQANQVDEILKDLQSTPGFKAYIILNSDGIVIRHTMDSNERAVQHAHHITELYNDSVAQIKDLFDHPEDSRVENVRMRTENYEMIVSSVGSFTLAVFQEETA</sequence>
<evidence type="ECO:0000313" key="4">
    <source>
        <dbReference type="Proteomes" id="UP001224775"/>
    </source>
</evidence>
<dbReference type="EMBL" id="JATAAI010000004">
    <property type="protein sequence ID" value="KAK1746239.1"/>
    <property type="molecule type" value="Genomic_DNA"/>
</dbReference>
<dbReference type="AlphaFoldDB" id="A0AAD8YIN5"/>
<dbReference type="InterPro" id="IPR004942">
    <property type="entry name" value="Roadblock/LAMTOR2_dom"/>
</dbReference>
<evidence type="ECO:0000259" key="2">
    <source>
        <dbReference type="SMART" id="SM00960"/>
    </source>
</evidence>
<dbReference type="SMART" id="SM00960">
    <property type="entry name" value="Robl_LC7"/>
    <property type="match status" value="1"/>
</dbReference>
<organism evidence="3 4">
    <name type="scientific">Skeletonema marinoi</name>
    <dbReference type="NCBI Taxonomy" id="267567"/>
    <lineage>
        <taxon>Eukaryota</taxon>
        <taxon>Sar</taxon>
        <taxon>Stramenopiles</taxon>
        <taxon>Ochrophyta</taxon>
        <taxon>Bacillariophyta</taxon>
        <taxon>Coscinodiscophyceae</taxon>
        <taxon>Thalassiosirophycidae</taxon>
        <taxon>Thalassiosirales</taxon>
        <taxon>Skeletonemataceae</taxon>
        <taxon>Skeletonema</taxon>
        <taxon>Skeletonema marinoi-dohrnii complex</taxon>
    </lineage>
</organism>
<dbReference type="Gene3D" id="3.30.450.30">
    <property type="entry name" value="Dynein light chain 2a, cytoplasmic"/>
    <property type="match status" value="1"/>
</dbReference>
<dbReference type="Proteomes" id="UP001224775">
    <property type="component" value="Unassembled WGS sequence"/>
</dbReference>
<dbReference type="Pfam" id="PF03259">
    <property type="entry name" value="Robl_LC7"/>
    <property type="match status" value="1"/>
</dbReference>
<keyword evidence="4" id="KW-1185">Reference proteome</keyword>
<reference evidence="3" key="1">
    <citation type="submission" date="2023-06" db="EMBL/GenBank/DDBJ databases">
        <title>Survivors Of The Sea: Transcriptome response of Skeletonema marinoi to long-term dormancy.</title>
        <authorList>
            <person name="Pinder M.I.M."/>
            <person name="Kourtchenko O."/>
            <person name="Robertson E.K."/>
            <person name="Larsson T."/>
            <person name="Maumus F."/>
            <person name="Osuna-Cruz C.M."/>
            <person name="Vancaester E."/>
            <person name="Stenow R."/>
            <person name="Vandepoele K."/>
            <person name="Ploug H."/>
            <person name="Bruchert V."/>
            <person name="Godhe A."/>
            <person name="Topel M."/>
        </authorList>
    </citation>
    <scope>NUCLEOTIDE SEQUENCE</scope>
    <source>
        <strain evidence="3">R05AC</strain>
    </source>
</reference>
<evidence type="ECO:0000313" key="3">
    <source>
        <dbReference type="EMBL" id="KAK1746239.1"/>
    </source>
</evidence>
<gene>
    <name evidence="3" type="ORF">QTG54_002846</name>
</gene>
<feature type="domain" description="Roadblock/LAMTOR2" evidence="2">
    <location>
        <begin position="9"/>
        <end position="101"/>
    </location>
</feature>
<comment type="caution">
    <text evidence="3">The sequence shown here is derived from an EMBL/GenBank/DDBJ whole genome shotgun (WGS) entry which is preliminary data.</text>
</comment>